<dbReference type="CDD" id="cd09272">
    <property type="entry name" value="RNase_HI_RT_Ty1"/>
    <property type="match status" value="1"/>
</dbReference>
<dbReference type="InterPro" id="IPR013103">
    <property type="entry name" value="RVT_2"/>
</dbReference>
<dbReference type="GO" id="GO:0009626">
    <property type="term" value="P:plant-type hypersensitive response"/>
    <property type="evidence" value="ECO:0007669"/>
    <property type="project" value="UniProtKB-ARBA"/>
</dbReference>
<keyword evidence="5" id="KW-0064">Aspartyl protease</keyword>
<dbReference type="EnsemblPlants" id="OB11G23960.1">
    <property type="protein sequence ID" value="OB11G23960.1"/>
    <property type="gene ID" value="OB11G23960"/>
</dbReference>
<dbReference type="Pfam" id="PF23559">
    <property type="entry name" value="WHD_DRP"/>
    <property type="match status" value="1"/>
</dbReference>
<dbReference type="SUPFAM" id="SSF52540">
    <property type="entry name" value="P-loop containing nucleoside triphosphate hydrolases"/>
    <property type="match status" value="1"/>
</dbReference>
<evidence type="ECO:0000256" key="7">
    <source>
        <dbReference type="ARBA" id="ARBA00023054"/>
    </source>
</evidence>
<feature type="region of interest" description="Disordered" evidence="8">
    <location>
        <begin position="1122"/>
        <end position="1142"/>
    </location>
</feature>
<dbReference type="Gene3D" id="3.30.420.10">
    <property type="entry name" value="Ribonuclease H-like superfamily/Ribonuclease H"/>
    <property type="match status" value="1"/>
</dbReference>
<dbReference type="InterPro" id="IPR054722">
    <property type="entry name" value="PolX-like_BBD"/>
</dbReference>
<evidence type="ECO:0000256" key="2">
    <source>
        <dbReference type="ARBA" id="ARBA00022614"/>
    </source>
</evidence>
<dbReference type="Pfam" id="PF00665">
    <property type="entry name" value="rve"/>
    <property type="match status" value="1"/>
</dbReference>
<dbReference type="InterPro" id="IPR027417">
    <property type="entry name" value="P-loop_NTPase"/>
</dbReference>
<dbReference type="InterPro" id="IPR038005">
    <property type="entry name" value="RX-like_CC"/>
</dbReference>
<evidence type="ECO:0000256" key="3">
    <source>
        <dbReference type="ARBA" id="ARBA00022737"/>
    </source>
</evidence>
<keyword evidence="5" id="KW-0378">Hydrolase</keyword>
<keyword evidence="7" id="KW-0175">Coiled coil</keyword>
<dbReference type="Pfam" id="PF14223">
    <property type="entry name" value="Retrotran_gag_2"/>
    <property type="match status" value="1"/>
</dbReference>
<dbReference type="InterPro" id="IPR012337">
    <property type="entry name" value="RNaseH-like_sf"/>
</dbReference>
<evidence type="ECO:0000256" key="6">
    <source>
        <dbReference type="ARBA" id="ARBA00022821"/>
    </source>
</evidence>
<keyword evidence="11" id="KW-1185">Reference proteome</keyword>
<dbReference type="InterPro" id="IPR032675">
    <property type="entry name" value="LRR_dom_sf"/>
</dbReference>
<dbReference type="Gene3D" id="3.80.10.10">
    <property type="entry name" value="Ribonuclease Inhibitor"/>
    <property type="match status" value="1"/>
</dbReference>
<keyword evidence="5" id="KW-0645">Protease</keyword>
<dbReference type="SUPFAM" id="SSF52058">
    <property type="entry name" value="L domain-like"/>
    <property type="match status" value="1"/>
</dbReference>
<dbReference type="HOGENOM" id="CLU_229128_0_0_1"/>
<proteinExistence type="inferred from homology"/>
<protein>
    <recommendedName>
        <fullName evidence="9">Integrase catalytic domain-containing protein</fullName>
    </recommendedName>
</protein>
<dbReference type="InterPro" id="IPR042197">
    <property type="entry name" value="Apaf_helical"/>
</dbReference>
<keyword evidence="6" id="KW-0611">Plant defense</keyword>
<dbReference type="GO" id="GO:0004190">
    <property type="term" value="F:aspartic-type endopeptidase activity"/>
    <property type="evidence" value="ECO:0007669"/>
    <property type="project" value="UniProtKB-KW"/>
</dbReference>
<dbReference type="Gene3D" id="1.10.10.10">
    <property type="entry name" value="Winged helix-like DNA-binding domain superfamily/Winged helix DNA-binding domain"/>
    <property type="match status" value="1"/>
</dbReference>
<dbReference type="InterPro" id="IPR057670">
    <property type="entry name" value="SH3_retrovirus"/>
</dbReference>
<dbReference type="InterPro" id="IPR036397">
    <property type="entry name" value="RNaseH_sf"/>
</dbReference>
<dbReference type="Pfam" id="PF18052">
    <property type="entry name" value="Rx_N"/>
    <property type="match status" value="1"/>
</dbReference>
<dbReference type="GO" id="GO:0003676">
    <property type="term" value="F:nucleic acid binding"/>
    <property type="evidence" value="ECO:0007669"/>
    <property type="project" value="InterPro"/>
</dbReference>
<dbReference type="GO" id="GO:0015074">
    <property type="term" value="P:DNA integration"/>
    <property type="evidence" value="ECO:0007669"/>
    <property type="project" value="InterPro"/>
</dbReference>
<evidence type="ECO:0000256" key="5">
    <source>
        <dbReference type="ARBA" id="ARBA00022750"/>
    </source>
</evidence>
<evidence type="ECO:0000313" key="11">
    <source>
        <dbReference type="Proteomes" id="UP000006038"/>
    </source>
</evidence>
<dbReference type="SUPFAM" id="SSF53098">
    <property type="entry name" value="Ribonuclease H-like"/>
    <property type="match status" value="1"/>
</dbReference>
<dbReference type="InterPro" id="IPR055414">
    <property type="entry name" value="LRR_R13L4/SHOC2-like"/>
</dbReference>
<dbReference type="Proteomes" id="UP000006038">
    <property type="component" value="Chromosome 11"/>
</dbReference>
<dbReference type="CDD" id="cd14798">
    <property type="entry name" value="RX-CC_like"/>
    <property type="match status" value="1"/>
</dbReference>
<comment type="similarity">
    <text evidence="1">Belongs to the disease resistance NB-LRR family.</text>
</comment>
<accession>J3N9B0</accession>
<dbReference type="STRING" id="4533.J3N9B0"/>
<dbReference type="PRINTS" id="PR00364">
    <property type="entry name" value="DISEASERSIST"/>
</dbReference>
<dbReference type="Gene3D" id="1.10.8.430">
    <property type="entry name" value="Helical domain of apoptotic protease-activating factors"/>
    <property type="match status" value="1"/>
</dbReference>
<reference evidence="10" key="2">
    <citation type="submission" date="2013-04" db="UniProtKB">
        <authorList>
            <consortium name="EnsemblPlants"/>
        </authorList>
    </citation>
    <scope>IDENTIFICATION</scope>
</reference>
<dbReference type="PROSITE" id="PS50994">
    <property type="entry name" value="INTEGRASE"/>
    <property type="match status" value="1"/>
</dbReference>
<dbReference type="InterPro" id="IPR025724">
    <property type="entry name" value="GAG-pre-integrase_dom"/>
</dbReference>
<dbReference type="InterPro" id="IPR002182">
    <property type="entry name" value="NB-ARC"/>
</dbReference>
<organism evidence="10">
    <name type="scientific">Oryza brachyantha</name>
    <name type="common">malo sina</name>
    <dbReference type="NCBI Taxonomy" id="4533"/>
    <lineage>
        <taxon>Eukaryota</taxon>
        <taxon>Viridiplantae</taxon>
        <taxon>Streptophyta</taxon>
        <taxon>Embryophyta</taxon>
        <taxon>Tracheophyta</taxon>
        <taxon>Spermatophyta</taxon>
        <taxon>Magnoliopsida</taxon>
        <taxon>Liliopsida</taxon>
        <taxon>Poales</taxon>
        <taxon>Poaceae</taxon>
        <taxon>BOP clade</taxon>
        <taxon>Oryzoideae</taxon>
        <taxon>Oryzeae</taxon>
        <taxon>Oryzinae</taxon>
        <taxon>Oryza</taxon>
    </lineage>
</organism>
<dbReference type="OMA" id="IEYMSGV"/>
<dbReference type="GO" id="GO:0002758">
    <property type="term" value="P:innate immune response-activating signaling pathway"/>
    <property type="evidence" value="ECO:0007669"/>
    <property type="project" value="UniProtKB-ARBA"/>
</dbReference>
<dbReference type="InterPro" id="IPR036388">
    <property type="entry name" value="WH-like_DNA-bd_sf"/>
</dbReference>
<name>J3N9B0_ORYBR</name>
<dbReference type="Pfam" id="PF25597">
    <property type="entry name" value="SH3_retrovirus"/>
    <property type="match status" value="1"/>
</dbReference>
<dbReference type="GO" id="GO:0043531">
    <property type="term" value="F:ADP binding"/>
    <property type="evidence" value="ECO:0007669"/>
    <property type="project" value="InterPro"/>
</dbReference>
<dbReference type="Pfam" id="PF13976">
    <property type="entry name" value="gag_pre-integrs"/>
    <property type="match status" value="1"/>
</dbReference>
<dbReference type="eggNOG" id="KOG0017">
    <property type="taxonomic scope" value="Eukaryota"/>
</dbReference>
<reference evidence="10" key="1">
    <citation type="journal article" date="2013" name="Nat. Commun.">
        <title>Whole-genome sequencing of Oryza brachyantha reveals mechanisms underlying Oryza genome evolution.</title>
        <authorList>
            <person name="Chen J."/>
            <person name="Huang Q."/>
            <person name="Gao D."/>
            <person name="Wang J."/>
            <person name="Lang Y."/>
            <person name="Liu T."/>
            <person name="Li B."/>
            <person name="Bai Z."/>
            <person name="Luis Goicoechea J."/>
            <person name="Liang C."/>
            <person name="Chen C."/>
            <person name="Zhang W."/>
            <person name="Sun S."/>
            <person name="Liao Y."/>
            <person name="Zhang X."/>
            <person name="Yang L."/>
            <person name="Song C."/>
            <person name="Wang M."/>
            <person name="Shi J."/>
            <person name="Liu G."/>
            <person name="Liu J."/>
            <person name="Zhou H."/>
            <person name="Zhou W."/>
            <person name="Yu Q."/>
            <person name="An N."/>
            <person name="Chen Y."/>
            <person name="Cai Q."/>
            <person name="Wang B."/>
            <person name="Liu B."/>
            <person name="Min J."/>
            <person name="Huang Y."/>
            <person name="Wu H."/>
            <person name="Li Z."/>
            <person name="Zhang Y."/>
            <person name="Yin Y."/>
            <person name="Song W."/>
            <person name="Jiang J."/>
            <person name="Jackson S.A."/>
            <person name="Wing R.A."/>
            <person name="Wang J."/>
            <person name="Chen M."/>
        </authorList>
    </citation>
    <scope>NUCLEOTIDE SEQUENCE [LARGE SCALE GENOMIC DNA]</scope>
    <source>
        <strain evidence="10">cv. IRGC 101232</strain>
    </source>
</reference>
<keyword evidence="4" id="KW-0547">Nucleotide-binding</keyword>
<feature type="compositionally biased region" description="Basic and acidic residues" evidence="8">
    <location>
        <begin position="1070"/>
        <end position="1084"/>
    </location>
</feature>
<dbReference type="Pfam" id="PF00931">
    <property type="entry name" value="NB-ARC"/>
    <property type="match status" value="1"/>
</dbReference>
<evidence type="ECO:0000256" key="8">
    <source>
        <dbReference type="SAM" id="MobiDB-lite"/>
    </source>
</evidence>
<dbReference type="Gene3D" id="3.40.50.300">
    <property type="entry name" value="P-loop containing nucleotide triphosphate hydrolases"/>
    <property type="match status" value="1"/>
</dbReference>
<evidence type="ECO:0000256" key="1">
    <source>
        <dbReference type="ARBA" id="ARBA00008894"/>
    </source>
</evidence>
<dbReference type="Pfam" id="PF07727">
    <property type="entry name" value="RVT_2"/>
    <property type="match status" value="1"/>
</dbReference>
<dbReference type="InterPro" id="IPR001584">
    <property type="entry name" value="Integrase_cat-core"/>
</dbReference>
<keyword evidence="3" id="KW-0677">Repeat</keyword>
<dbReference type="InterPro" id="IPR058922">
    <property type="entry name" value="WHD_DRP"/>
</dbReference>
<dbReference type="SUPFAM" id="SSF56672">
    <property type="entry name" value="DNA/RNA polymerases"/>
    <property type="match status" value="1"/>
</dbReference>
<dbReference type="InterPro" id="IPR041118">
    <property type="entry name" value="Rx_N"/>
</dbReference>
<keyword evidence="2" id="KW-0433">Leucine-rich repeat</keyword>
<dbReference type="FunFam" id="1.10.10.10:FF:000322">
    <property type="entry name" value="Probable disease resistance protein At1g63360"/>
    <property type="match status" value="1"/>
</dbReference>
<dbReference type="eggNOG" id="KOG4658">
    <property type="taxonomic scope" value="Eukaryota"/>
</dbReference>
<dbReference type="InterPro" id="IPR043502">
    <property type="entry name" value="DNA/RNA_pol_sf"/>
</dbReference>
<feature type="region of interest" description="Disordered" evidence="8">
    <location>
        <begin position="1050"/>
        <end position="1095"/>
    </location>
</feature>
<dbReference type="GO" id="GO:0042742">
    <property type="term" value="P:defense response to bacterium"/>
    <property type="evidence" value="ECO:0007669"/>
    <property type="project" value="UniProtKB-ARBA"/>
</dbReference>
<feature type="domain" description="Integrase catalytic" evidence="9">
    <location>
        <begin position="1344"/>
        <end position="1515"/>
    </location>
</feature>
<dbReference type="Pfam" id="PF23598">
    <property type="entry name" value="LRR_14"/>
    <property type="match status" value="2"/>
</dbReference>
<evidence type="ECO:0000313" key="10">
    <source>
        <dbReference type="EnsemblPlants" id="OB11G23960.1"/>
    </source>
</evidence>
<evidence type="ECO:0000256" key="4">
    <source>
        <dbReference type="ARBA" id="ARBA00022741"/>
    </source>
</evidence>
<dbReference type="Pfam" id="PF22936">
    <property type="entry name" value="Pol_BBD"/>
    <property type="match status" value="1"/>
</dbReference>
<sequence length="2419" mass="272974">MEFATDAIGTVLPKLGELLKEEYNLQKSVKEGIRFLKAELKSMQPALTKVSNIPLDQLDEQVKIWARDVMELSYNIEDIIDVFMQHANALETTTKKHNFAWLISKCRVLSQAKIRHKIGCDIKDVKIQVEEVMERRDRYMIDGVSAAPPMMIDPSVLALYEKVTNLVGIDKASDDLIKRLCMGDKACESLKTVSVVGFGGLGKTTLAKEVFEKLKVQFDCAGFVPVGQKPNAKKVLMDILIELNRRKYIEFDATALSERHMIDELRRYLGDKKENQKRYLIVIDDIWETSTWKIIKCGLIDGNCGSRVIATTRITQVAKEVAQEFGEVYNMEPLSHDNSKKLFHCRIFGADCKGSTDINQSFEPTEKILKKCGGVPLSIITMASLLVDKPVADWSTVYDSIGFGTTDQNEAVQNARKILSFSYYDLPSYLKNCMLHLSIYPEDHWINKEALVWKWIAEGFVHEKQGKTLFEVGERYFIELINKSMIQPTDTYGGVNGCRIHDMVLDLVRNLAAEENFVTVFDRAAHGLHQSLSSEAESCTVRRMALHESWNQDRDVGMVASKTRLRSLNAIEYPISMITPSLGSFQALRVLALQNCRVPGGGLHLKHLGKLWQLRYLGLAHTQVAELPDEIGDLTHLQTLDMMYTCLGEVPASVGKLSNLMCLRVNGQTRVAAGVGSMSSLQELRLGWGCIDVYDGFAMEVGKLTELRTLEVSVDKEIDERTGKALVDSLLGLRRIQNLAIHFSSPGNMSRYGEGWLHWKEPPRQLCWFSMLSVRLPRLPAWANSPCVPRLSELDVEVLAGEPRDLDAVKYVIRIVTGIISGLVSYGIRAAKINLRYVATADRAFFRRSTESSFRRDQIQDLFPMASLKYDLPLLDRDTRFSLWQVKMRAILAQQDLDDALDGFNNKRTNDWSDDEKKRDRKAMAYIHLHLSNNILQEVLKEKTATALWLKLEQICMTKDLTSKMHLKQKLFLHKLQDDESVMDHLSTFKEIVADLESMEIKYDEEDLGLILLCSLPSSYANFRDTILYSRDTLTLQEVYDALHAKEKMKKMVPSEGSNSQPESLVVRGRQQEKNTDNKSRDKSSSGYRGRSKSRGRYKSCKYCKRGGHDISDCWKLQNKEKHKGNYKPKGKQEEQGKAAVATDNKPDAELLVAYAGCVQTSDEWLLDTGCTYHMCPNRDWFTTYEPVQGGNVLMGDNTPCKVAGVGTIQIKMFDGCIRTLSDVRHIPSLKRNLISLSTLDRKGYRYSGGDGILKVTKGSLVVMKADIKNADLYHLQGTTIVGNVAAVTDSLSNSDLWHMRLGHMSEIGLAELSKRGLLDGQNIGKLKFCEHCIFGKHKRVKFTTSTHTTEGILDYVHSDLWGPARKRSFGGARYMMTIVDDYSRKVWPYFLKHKFEAFLVFKEWKTMVERQTERKVKVLRTDNGMEFCSRQFKSYCRSEGIVRHYTVSHTPQQNGVVERMNRTIISKARCMLSNAGLPRRFWAEAASTACYLINRSPSYAIDKKTPIEMWSGSPANYSDLKVFGCTAYAHVDNGKLEPRAIKCIFLGYPSGVKAYKLWCPETQKVVISRNVIFNETVMLNDKSSTNVPVKSQQKASVQVEHLISSVHVPEKENIASNQDAPVIEESDSSVVEQSPKYSIAQGRARRNIKAPQRLIEEANIVAYAMSVAQEIEGNAEPSSYSEAIVSTDSNRWIAAMHDEMESLEKNHTWKLVELPKEKKPIRCKWIFKRKEGISPTDEARYKARLVAKGYSQIPGIDFNDVFSPVVKHSSIRTLLGIVAIHDYELEQLDVKTAFLHGELEEDIYMEQPEGFVVPGKENLVCRLDKSLYGLKQSPRQWYKRFDSFMLSQNFKRSQFDSCVYLKEVNGSIIYLLLYVDDMLIAAKDKSEIAKLKAQLSSEFEMKDLGAAKKILGMEITRERQSGKLYLSQKGYIEKVLRHFNMHYAKPVSTPLAAHFRLSSDFCPQSEVDIEYMSGVPYSRAVGSLMYAMFGTSRDGLVGYVDSNFEKDGLASCILARKVILKRLSSDFCPQSEVDIEYMSGVPYSRAVGSLMYAMFGTSRDGLVGYVDSNFAGDLDKRRSLTGYVFTIGGCAVSWKASLQATVALSTTEAEYMAISEACKEAIWLRGLYTELCGITSCINIFCDSQSAICLTKDQMFHERTKHIDIRYHFIRGVIADGDVKVCKISTHDNPADMMTKSVPATKFELCSSLVGVTLCTEFSLFSLHCNHILTVIIADVIAALPALRLLCLHVHRRCSWTVAGGGGLFLNLRFCSMNVALTFLPGAMSMLTELRLWQRAAELGAGHVGFSGNFPLLNKALVYLDCWGATGAQVVDAEAAWRRAAQAHPNCPAIDVHRYGQFMMKEQEEHDVKEIPLWPENDQEEEISAKDKELVSDAAKEDEAGLSWLRTNLDLFQATHQP</sequence>
<evidence type="ECO:0000259" key="9">
    <source>
        <dbReference type="PROSITE" id="PS50994"/>
    </source>
</evidence>
<dbReference type="InterPro" id="IPR044974">
    <property type="entry name" value="Disease_R_plants"/>
</dbReference>
<dbReference type="PANTHER" id="PTHR23155:SF1116">
    <property type="entry name" value="OS12G0273300 PROTEIN"/>
    <property type="match status" value="1"/>
</dbReference>
<dbReference type="PANTHER" id="PTHR23155">
    <property type="entry name" value="DISEASE RESISTANCE PROTEIN RP"/>
    <property type="match status" value="1"/>
</dbReference>
<dbReference type="Gramene" id="OB11G23960.1">
    <property type="protein sequence ID" value="OB11G23960.1"/>
    <property type="gene ID" value="OB11G23960"/>
</dbReference>
<dbReference type="Gene3D" id="1.20.5.4130">
    <property type="match status" value="1"/>
</dbReference>